<dbReference type="KEGG" id="pfj:MYCFIDRAFT_149777"/>
<sequence>MTRLHHAVQSGDLGSIQSLIQSGISVNCRDEHGQTALHYAAQSGFIECIELLTRHGADLRSIDNSGFSPLLWAVIAGQESATRKLFFTDARASSTSADGKSALAWAASLGSSAIVRMLVEHRASMGVDPRTAQQTLPLEEAAASGNLDIVGLLLDRGEDANGRDRDGWCAIHWAAEEGHCGIVALLLTRGANPDALSSYGTSPLHCAANGGHGFIVDLLLKHGADPLKSTCHGWTALHHAAFMGHSHVMKCLLEDARIRSTAFQQDNHGWAVTNLRQAVAIGSVHMIKLLVNLGHNINGVDSGRRTALYYAAKKRMLSIVDLLLDLGADPNILPIGRRIWEDFVSGDVLQRLKQAGYTRREPDPEVDHQIRQILRVQRQRSESDQPDGFAPEESASSVPESLFPRRPELRSSSSQASSAPSASETTRPTAPSDQPNDHKRKKKPGRSPWWKRIVNSK</sequence>
<feature type="region of interest" description="Disordered" evidence="4">
    <location>
        <begin position="377"/>
        <end position="457"/>
    </location>
</feature>
<dbReference type="eggNOG" id="KOG4177">
    <property type="taxonomic scope" value="Eukaryota"/>
</dbReference>
<dbReference type="GO" id="GO:0045944">
    <property type="term" value="P:positive regulation of transcription by RNA polymerase II"/>
    <property type="evidence" value="ECO:0007669"/>
    <property type="project" value="TreeGrafter"/>
</dbReference>
<dbReference type="HOGENOM" id="CLU_598672_0_0_1"/>
<dbReference type="SUPFAM" id="SSF48403">
    <property type="entry name" value="Ankyrin repeat"/>
    <property type="match status" value="1"/>
</dbReference>
<dbReference type="GO" id="GO:0005634">
    <property type="term" value="C:nucleus"/>
    <property type="evidence" value="ECO:0007669"/>
    <property type="project" value="TreeGrafter"/>
</dbReference>
<gene>
    <name evidence="5" type="ORF">MYCFIDRAFT_149777</name>
</gene>
<feature type="repeat" description="ANK" evidence="3">
    <location>
        <begin position="232"/>
        <end position="254"/>
    </location>
</feature>
<dbReference type="PANTHER" id="PTHR24193:SF121">
    <property type="entry name" value="ADA2A-CONTAINING COMPLEX COMPONENT 3, ISOFORM D"/>
    <property type="match status" value="1"/>
</dbReference>
<keyword evidence="1" id="KW-0677">Repeat</keyword>
<dbReference type="PRINTS" id="PR01415">
    <property type="entry name" value="ANKYRIN"/>
</dbReference>
<dbReference type="VEuPathDB" id="FungiDB:MYCFIDRAFT_149777"/>
<dbReference type="InterPro" id="IPR050663">
    <property type="entry name" value="Ankyrin-SOCS_Box"/>
</dbReference>
<feature type="repeat" description="ANK" evidence="3">
    <location>
        <begin position="32"/>
        <end position="64"/>
    </location>
</feature>
<dbReference type="SMART" id="SM00248">
    <property type="entry name" value="ANK"/>
    <property type="match status" value="10"/>
</dbReference>
<dbReference type="PANTHER" id="PTHR24193">
    <property type="entry name" value="ANKYRIN REPEAT PROTEIN"/>
    <property type="match status" value="1"/>
</dbReference>
<evidence type="ECO:0000313" key="5">
    <source>
        <dbReference type="EMBL" id="EME89174.1"/>
    </source>
</evidence>
<reference evidence="5 6" key="1">
    <citation type="journal article" date="2012" name="PLoS Pathog.">
        <title>Diverse lifestyles and strategies of plant pathogenesis encoded in the genomes of eighteen Dothideomycetes fungi.</title>
        <authorList>
            <person name="Ohm R.A."/>
            <person name="Feau N."/>
            <person name="Henrissat B."/>
            <person name="Schoch C.L."/>
            <person name="Horwitz B.A."/>
            <person name="Barry K.W."/>
            <person name="Condon B.J."/>
            <person name="Copeland A.C."/>
            <person name="Dhillon B."/>
            <person name="Glaser F."/>
            <person name="Hesse C.N."/>
            <person name="Kosti I."/>
            <person name="LaButti K."/>
            <person name="Lindquist E.A."/>
            <person name="Lucas S."/>
            <person name="Salamov A.A."/>
            <person name="Bradshaw R.E."/>
            <person name="Ciuffetti L."/>
            <person name="Hamelin R.C."/>
            <person name="Kema G.H.J."/>
            <person name="Lawrence C."/>
            <person name="Scott J.A."/>
            <person name="Spatafora J.W."/>
            <person name="Turgeon B.G."/>
            <person name="de Wit P.J.G.M."/>
            <person name="Zhong S."/>
            <person name="Goodwin S.B."/>
            <person name="Grigoriev I.V."/>
        </authorList>
    </citation>
    <scope>NUCLEOTIDE SEQUENCE [LARGE SCALE GENOMIC DNA]</scope>
    <source>
        <strain evidence="5 6">CIRAD86</strain>
    </source>
</reference>
<organism evidence="5 6">
    <name type="scientific">Pseudocercospora fijiensis (strain CIRAD86)</name>
    <name type="common">Black leaf streak disease fungus</name>
    <name type="synonym">Mycosphaerella fijiensis</name>
    <dbReference type="NCBI Taxonomy" id="383855"/>
    <lineage>
        <taxon>Eukaryota</taxon>
        <taxon>Fungi</taxon>
        <taxon>Dikarya</taxon>
        <taxon>Ascomycota</taxon>
        <taxon>Pezizomycotina</taxon>
        <taxon>Dothideomycetes</taxon>
        <taxon>Dothideomycetidae</taxon>
        <taxon>Mycosphaerellales</taxon>
        <taxon>Mycosphaerellaceae</taxon>
        <taxon>Pseudocercospora</taxon>
    </lineage>
</organism>
<feature type="compositionally biased region" description="Low complexity" evidence="4">
    <location>
        <begin position="391"/>
        <end position="401"/>
    </location>
</feature>
<dbReference type="EMBL" id="KB446555">
    <property type="protein sequence ID" value="EME89174.1"/>
    <property type="molecule type" value="Genomic_DNA"/>
</dbReference>
<dbReference type="InterPro" id="IPR036770">
    <property type="entry name" value="Ankyrin_rpt-contain_sf"/>
</dbReference>
<dbReference type="RefSeq" id="XP_007921914.1">
    <property type="nucleotide sequence ID" value="XM_007923723.1"/>
</dbReference>
<dbReference type="PROSITE" id="PS50088">
    <property type="entry name" value="ANK_REPEAT"/>
    <property type="match status" value="8"/>
</dbReference>
<dbReference type="AlphaFoldDB" id="N1Q8I0"/>
<feature type="compositionally biased region" description="Low complexity" evidence="4">
    <location>
        <begin position="411"/>
        <end position="432"/>
    </location>
</feature>
<feature type="repeat" description="ANK" evidence="3">
    <location>
        <begin position="133"/>
        <end position="165"/>
    </location>
</feature>
<name>N1Q8I0_PSEFD</name>
<evidence type="ECO:0000256" key="1">
    <source>
        <dbReference type="ARBA" id="ARBA00022737"/>
    </source>
</evidence>
<evidence type="ECO:0000256" key="2">
    <source>
        <dbReference type="ARBA" id="ARBA00023043"/>
    </source>
</evidence>
<keyword evidence="6" id="KW-1185">Reference proteome</keyword>
<proteinExistence type="predicted"/>
<feature type="repeat" description="ANK" evidence="3">
    <location>
        <begin position="98"/>
        <end position="130"/>
    </location>
</feature>
<evidence type="ECO:0000256" key="3">
    <source>
        <dbReference type="PROSITE-ProRule" id="PRU00023"/>
    </source>
</evidence>
<dbReference type="OrthoDB" id="20872at2759"/>
<accession>N1Q8I0</accession>
<dbReference type="GO" id="GO:0000976">
    <property type="term" value="F:transcription cis-regulatory region binding"/>
    <property type="evidence" value="ECO:0007669"/>
    <property type="project" value="TreeGrafter"/>
</dbReference>
<feature type="repeat" description="ANK" evidence="3">
    <location>
        <begin position="199"/>
        <end position="225"/>
    </location>
</feature>
<dbReference type="STRING" id="383855.N1Q8I0"/>
<dbReference type="Pfam" id="PF12796">
    <property type="entry name" value="Ank_2"/>
    <property type="match status" value="4"/>
</dbReference>
<dbReference type="Gene3D" id="1.25.40.20">
    <property type="entry name" value="Ankyrin repeat-containing domain"/>
    <property type="match status" value="1"/>
</dbReference>
<keyword evidence="2 3" id="KW-0040">ANK repeat</keyword>
<dbReference type="InterPro" id="IPR002110">
    <property type="entry name" value="Ankyrin_rpt"/>
</dbReference>
<dbReference type="PROSITE" id="PS50297">
    <property type="entry name" value="ANK_REP_REGION"/>
    <property type="match status" value="7"/>
</dbReference>
<feature type="repeat" description="ANK" evidence="3">
    <location>
        <begin position="166"/>
        <end position="198"/>
    </location>
</feature>
<evidence type="ECO:0000256" key="4">
    <source>
        <dbReference type="SAM" id="MobiDB-lite"/>
    </source>
</evidence>
<dbReference type="Proteomes" id="UP000016932">
    <property type="component" value="Unassembled WGS sequence"/>
</dbReference>
<protein>
    <submittedName>
        <fullName evidence="5">Uncharacterized protein</fullName>
    </submittedName>
</protein>
<evidence type="ECO:0000313" key="6">
    <source>
        <dbReference type="Proteomes" id="UP000016932"/>
    </source>
</evidence>
<feature type="repeat" description="ANK" evidence="3">
    <location>
        <begin position="1"/>
        <end position="31"/>
    </location>
</feature>
<dbReference type="GeneID" id="19331469"/>
<feature type="repeat" description="ANK" evidence="3">
    <location>
        <begin position="303"/>
        <end position="335"/>
    </location>
</feature>